<comment type="caution">
    <text evidence="2">The sequence shown here is derived from an EMBL/GenBank/DDBJ whole genome shotgun (WGS) entry which is preliminary data.</text>
</comment>
<dbReference type="Pfam" id="PF03883">
    <property type="entry name" value="H2O2_YaaD"/>
    <property type="match status" value="1"/>
</dbReference>
<dbReference type="STRING" id="1305737.GCA_000526355_02084"/>
<dbReference type="AlphaFoldDB" id="A0A0N8KG70"/>
<dbReference type="EMBL" id="LJXT01000043">
    <property type="protein sequence ID" value="KPQ16114.1"/>
    <property type="molecule type" value="Genomic_DNA"/>
</dbReference>
<proteinExistence type="inferred from homology"/>
<dbReference type="GO" id="GO:0033194">
    <property type="term" value="P:response to hydroperoxide"/>
    <property type="evidence" value="ECO:0007669"/>
    <property type="project" value="TreeGrafter"/>
</dbReference>
<evidence type="ECO:0000313" key="3">
    <source>
        <dbReference type="Proteomes" id="UP000050421"/>
    </source>
</evidence>
<organism evidence="2 3">
    <name type="scientific">Algoriphagus marincola HL-49</name>
    <dbReference type="NCBI Taxonomy" id="1305737"/>
    <lineage>
        <taxon>Bacteria</taxon>
        <taxon>Pseudomonadati</taxon>
        <taxon>Bacteroidota</taxon>
        <taxon>Cytophagia</taxon>
        <taxon>Cytophagales</taxon>
        <taxon>Cyclobacteriaceae</taxon>
        <taxon>Algoriphagus</taxon>
    </lineage>
</organism>
<reference evidence="2 3" key="1">
    <citation type="submission" date="2015-09" db="EMBL/GenBank/DDBJ databases">
        <title>Identification and resolution of microdiversity through metagenomic sequencing of parallel consortia.</title>
        <authorList>
            <person name="Nelson W.C."/>
            <person name="Romine M.F."/>
            <person name="Lindemann S.R."/>
        </authorList>
    </citation>
    <scope>NUCLEOTIDE SEQUENCE [LARGE SCALE GENOMIC DNA]</scope>
    <source>
        <strain evidence="2">HL-49</strain>
    </source>
</reference>
<dbReference type="PATRIC" id="fig|1305737.6.peg.2311"/>
<dbReference type="HAMAP" id="MF_00652">
    <property type="entry name" value="UPF0246"/>
    <property type="match status" value="1"/>
</dbReference>
<sequence>MIILISPAKTLDYSTPHFEKYSKPDFTSDIKSLVGVMKKKSAKEIADLMSVSENLANLNEERYKTFQKEFTQDNSKQALLAFKGDVYTKIDVDNYTEDEFNFAQDHLRILSGLYGLLKPLDLIQPYRLEMGTRLETKKGNNLYEYWGSKIAKAINAVAEGSPIVNLASQEYFKAVDLKALKSPVINIHFKEHRDGKYKVIGLFAKQARGMMTDFAIKNKFTDPEKLKTFNLEGYEFSEPLSSDQDWVFVR</sequence>
<protein>
    <recommendedName>
        <fullName evidence="1">UPF0246 protein HLUCCX10_08325</fullName>
    </recommendedName>
</protein>
<evidence type="ECO:0000313" key="2">
    <source>
        <dbReference type="EMBL" id="KPQ16114.1"/>
    </source>
</evidence>
<dbReference type="NCBIfam" id="NF002542">
    <property type="entry name" value="PRK02101.1-3"/>
    <property type="match status" value="1"/>
</dbReference>
<dbReference type="eggNOG" id="COG3022">
    <property type="taxonomic scope" value="Bacteria"/>
</dbReference>
<dbReference type="InterPro" id="IPR005583">
    <property type="entry name" value="YaaA"/>
</dbReference>
<name>A0A0N8KG70_9BACT</name>
<dbReference type="PANTHER" id="PTHR30283">
    <property type="entry name" value="PEROXIDE STRESS RESPONSE PROTEIN YAAA"/>
    <property type="match status" value="1"/>
</dbReference>
<dbReference type="OrthoDB" id="9777133at2"/>
<comment type="similarity">
    <text evidence="1">Belongs to the UPF0246 family.</text>
</comment>
<gene>
    <name evidence="2" type="ORF">HLUCCX10_08325</name>
</gene>
<dbReference type="GO" id="GO:0005829">
    <property type="term" value="C:cytosol"/>
    <property type="evidence" value="ECO:0007669"/>
    <property type="project" value="TreeGrafter"/>
</dbReference>
<dbReference type="Proteomes" id="UP000050421">
    <property type="component" value="Unassembled WGS sequence"/>
</dbReference>
<dbReference type="PANTHER" id="PTHR30283:SF4">
    <property type="entry name" value="PEROXIDE STRESS RESISTANCE PROTEIN YAAA"/>
    <property type="match status" value="1"/>
</dbReference>
<evidence type="ECO:0000256" key="1">
    <source>
        <dbReference type="HAMAP-Rule" id="MF_00652"/>
    </source>
</evidence>
<accession>A0A0N8KG70</accession>